<dbReference type="GO" id="GO:0005737">
    <property type="term" value="C:cytoplasm"/>
    <property type="evidence" value="ECO:0007669"/>
    <property type="project" value="TreeGrafter"/>
</dbReference>
<proteinExistence type="inferred from homology"/>
<dbReference type="PANTHER" id="PTHR48104:SF30">
    <property type="entry name" value="METACASPASE-1"/>
    <property type="match status" value="1"/>
</dbReference>
<dbReference type="CDD" id="cd00102">
    <property type="entry name" value="IPT"/>
    <property type="match status" value="1"/>
</dbReference>
<dbReference type="InterPro" id="IPR014756">
    <property type="entry name" value="Ig_E-set"/>
</dbReference>
<dbReference type="InterPro" id="IPR002909">
    <property type="entry name" value="IPT_dom"/>
</dbReference>
<evidence type="ECO:0000256" key="2">
    <source>
        <dbReference type="SAM" id="MobiDB-lite"/>
    </source>
</evidence>
<dbReference type="Gene3D" id="2.60.40.10">
    <property type="entry name" value="Immunoglobulins"/>
    <property type="match status" value="1"/>
</dbReference>
<comment type="similarity">
    <text evidence="1">Belongs to the peptidase C14B family.</text>
</comment>
<dbReference type="InterPro" id="IPR050452">
    <property type="entry name" value="Metacaspase"/>
</dbReference>
<gene>
    <name evidence="4" type="ORF">AKO1_010790</name>
</gene>
<dbReference type="EMBL" id="JAOPGA020000309">
    <property type="protein sequence ID" value="KAL0478086.1"/>
    <property type="molecule type" value="Genomic_DNA"/>
</dbReference>
<comment type="caution">
    <text evidence="4">The sequence shown here is derived from an EMBL/GenBank/DDBJ whole genome shotgun (WGS) entry which is preliminary data.</text>
</comment>
<evidence type="ECO:0000256" key="1">
    <source>
        <dbReference type="ARBA" id="ARBA00009005"/>
    </source>
</evidence>
<dbReference type="Pfam" id="PF01833">
    <property type="entry name" value="TIG"/>
    <property type="match status" value="1"/>
</dbReference>
<feature type="compositionally biased region" description="Basic and acidic residues" evidence="2">
    <location>
        <begin position="33"/>
        <end position="43"/>
    </location>
</feature>
<dbReference type="SUPFAM" id="SSF81296">
    <property type="entry name" value="E set domains"/>
    <property type="match status" value="1"/>
</dbReference>
<feature type="region of interest" description="Disordered" evidence="2">
    <location>
        <begin position="208"/>
        <end position="231"/>
    </location>
</feature>
<dbReference type="InterPro" id="IPR029030">
    <property type="entry name" value="Caspase-like_dom_sf"/>
</dbReference>
<dbReference type="GO" id="GO:0004197">
    <property type="term" value="F:cysteine-type endopeptidase activity"/>
    <property type="evidence" value="ECO:0007669"/>
    <property type="project" value="TreeGrafter"/>
</dbReference>
<dbReference type="Gene3D" id="3.40.50.1460">
    <property type="match status" value="1"/>
</dbReference>
<evidence type="ECO:0000313" key="5">
    <source>
        <dbReference type="Proteomes" id="UP001431209"/>
    </source>
</evidence>
<dbReference type="SUPFAM" id="SSF52129">
    <property type="entry name" value="Caspase-like"/>
    <property type="match status" value="1"/>
</dbReference>
<organism evidence="4 5">
    <name type="scientific">Acrasis kona</name>
    <dbReference type="NCBI Taxonomy" id="1008807"/>
    <lineage>
        <taxon>Eukaryota</taxon>
        <taxon>Discoba</taxon>
        <taxon>Heterolobosea</taxon>
        <taxon>Tetramitia</taxon>
        <taxon>Eutetramitia</taxon>
        <taxon>Acrasidae</taxon>
        <taxon>Acrasis</taxon>
    </lineage>
</organism>
<feature type="compositionally biased region" description="Low complexity" evidence="2">
    <location>
        <begin position="80"/>
        <end position="90"/>
    </location>
</feature>
<feature type="domain" description="IPT/TIG" evidence="3">
    <location>
        <begin position="106"/>
        <end position="190"/>
    </location>
</feature>
<feature type="region of interest" description="Disordered" evidence="2">
    <location>
        <begin position="1"/>
        <end position="93"/>
    </location>
</feature>
<dbReference type="InterPro" id="IPR013783">
    <property type="entry name" value="Ig-like_fold"/>
</dbReference>
<sequence length="1022" mass="117561">MEVGGSIKKQSLEDDKTRTPNTNSKRTKSKKRKVEDAHDYHNVDEDDDEEGMDHNMDHHHQHHDSVKKEQHHHHHDEESNSTTPTSSHSPILHEQSQPNLNVAYYISPTRSPLNGGGLVFLQITNAQIEISGNVNQSKVYFGDVESEIQQINNNAFIVKVPPQQQEGHYPIRIQSGNITLSNSQQLTFEYYQQQSIPTIEVDANISSTKKNQSMQPPPAQSPNKKAKLNNSNNEHHVQSIYRREWAIVIAISKYKSKKLLNQSTSINDATNIANVLEKNYGFTVCTLFNEQATRENILQLMVGVSEKTFAEDCLLIYYAGHTLNQTYPNANHHQESYICPYDCDPDRIINTGISHSTFINHRIFASKHIYYVMDTLYSGTLFKIKSPASHVTHHQQSSDHYARNRSVQLICATSDAQQRVKQGVFSKHLLNALTTMRFGSTQQQPFNTADQLGSYIQTRVMAESDGTQVPNFGKIELDDGQFMFFPRMLSGYIAELDRVTSLMSVYEDYMQNMNLGDIHTSESLMNLLKIKFYQVSKFYQDAQSSLLTHRKLVLRSDHYSFHRVNLTEIMNTARTSYLAVYRPVDEWSNAHKHQLANMNNQMLSKNPNAIAKRIFLVNRGDELNHKSDIIQLMKFHKSRGVDVRVAYLEDLTQNRNDIPHNFAIIDSRLCHVLMRQDEYPKSVLVFNRKTVADMYYSCWTYLMHTSIPLHEYLILNNIQDVPNAATAAAQPLNATTLYNNQEAFLAVTDPLLSFDTLENVKSIQHHLNPILKGFRNRFANMLAVQRTSPTTNQADLTDRANRLLFDKFQKLNMFYENVLTTFYSMGRIETYSQFYDRHRLRSQELEDCIENKMQAVFPVHSWNKCAEVLCQPHLSLQNMEQLATMNKKFKSVGRTVDCSVLFTFHEQVTKDSLFDTDRIIKVLRLFQECGYKVMIKMMESIERILTETSGSFLLIDDCLCQTTTLNNEQEPNGAEDGNKGDNNTYYLNTLSADKADVQLKKDDFNRLNQDTISVDEFVKLCE</sequence>
<dbReference type="GO" id="GO:0006508">
    <property type="term" value="P:proteolysis"/>
    <property type="evidence" value="ECO:0007669"/>
    <property type="project" value="TreeGrafter"/>
</dbReference>
<accession>A0AAW2YMN2</accession>
<reference evidence="4 5" key="1">
    <citation type="submission" date="2024-03" db="EMBL/GenBank/DDBJ databases">
        <title>The Acrasis kona genome and developmental transcriptomes reveal deep origins of eukaryotic multicellular pathways.</title>
        <authorList>
            <person name="Sheikh S."/>
            <person name="Fu C.-J."/>
            <person name="Brown M.W."/>
            <person name="Baldauf S.L."/>
        </authorList>
    </citation>
    <scope>NUCLEOTIDE SEQUENCE [LARGE SCALE GENOMIC DNA]</scope>
    <source>
        <strain evidence="4 5">ATCC MYA-3509</strain>
    </source>
</reference>
<dbReference type="PANTHER" id="PTHR48104">
    <property type="entry name" value="METACASPASE-4"/>
    <property type="match status" value="1"/>
</dbReference>
<dbReference type="AlphaFoldDB" id="A0AAW2YMN2"/>
<name>A0AAW2YMN2_9EUKA</name>
<keyword evidence="5" id="KW-1185">Reference proteome</keyword>
<protein>
    <recommendedName>
        <fullName evidence="3">IPT/TIG domain-containing protein</fullName>
    </recommendedName>
</protein>
<dbReference type="Proteomes" id="UP001431209">
    <property type="component" value="Unassembled WGS sequence"/>
</dbReference>
<evidence type="ECO:0000259" key="3">
    <source>
        <dbReference type="Pfam" id="PF01833"/>
    </source>
</evidence>
<feature type="compositionally biased region" description="Basic and acidic residues" evidence="2">
    <location>
        <begin position="52"/>
        <end position="68"/>
    </location>
</feature>
<evidence type="ECO:0000313" key="4">
    <source>
        <dbReference type="EMBL" id="KAL0478086.1"/>
    </source>
</evidence>